<name>A0AAE1LMW2_9NEOP</name>
<protein>
    <submittedName>
        <fullName evidence="2">Desert hedgehog protein</fullName>
    </submittedName>
</protein>
<dbReference type="Proteomes" id="UP001219518">
    <property type="component" value="Unassembled WGS sequence"/>
</dbReference>
<accession>A0AAE1LMW2</accession>
<evidence type="ECO:0000313" key="2">
    <source>
        <dbReference type="EMBL" id="KAK3924454.1"/>
    </source>
</evidence>
<reference evidence="2" key="1">
    <citation type="submission" date="2021-07" db="EMBL/GenBank/DDBJ databases">
        <authorList>
            <person name="Catto M.A."/>
            <person name="Jacobson A."/>
            <person name="Kennedy G."/>
            <person name="Labadie P."/>
            <person name="Hunt B.G."/>
            <person name="Srinivasan R."/>
        </authorList>
    </citation>
    <scope>NUCLEOTIDE SEQUENCE</scope>
    <source>
        <strain evidence="2">PL_HMW_Pooled</strain>
        <tissue evidence="2">Head</tissue>
    </source>
</reference>
<keyword evidence="1" id="KW-0472">Membrane</keyword>
<sequence length="78" mass="8869">MNRCGFGFTVYHHLPPSPILSLPLFLFFSTFLPFFFSFLPLFSSFPPLFFLFSPLHLSLAPNPPLLCLVLFSRSSAPE</sequence>
<gene>
    <name evidence="2" type="ORF">KUF71_012477</name>
</gene>
<keyword evidence="1" id="KW-0812">Transmembrane</keyword>
<organism evidence="2 3">
    <name type="scientific">Frankliniella fusca</name>
    <dbReference type="NCBI Taxonomy" id="407009"/>
    <lineage>
        <taxon>Eukaryota</taxon>
        <taxon>Metazoa</taxon>
        <taxon>Ecdysozoa</taxon>
        <taxon>Arthropoda</taxon>
        <taxon>Hexapoda</taxon>
        <taxon>Insecta</taxon>
        <taxon>Pterygota</taxon>
        <taxon>Neoptera</taxon>
        <taxon>Paraneoptera</taxon>
        <taxon>Thysanoptera</taxon>
        <taxon>Terebrantia</taxon>
        <taxon>Thripoidea</taxon>
        <taxon>Thripidae</taxon>
        <taxon>Frankliniella</taxon>
    </lineage>
</organism>
<proteinExistence type="predicted"/>
<comment type="caution">
    <text evidence="2">The sequence shown here is derived from an EMBL/GenBank/DDBJ whole genome shotgun (WGS) entry which is preliminary data.</text>
</comment>
<evidence type="ECO:0000313" key="3">
    <source>
        <dbReference type="Proteomes" id="UP001219518"/>
    </source>
</evidence>
<reference evidence="2" key="2">
    <citation type="journal article" date="2023" name="BMC Genomics">
        <title>Pest status, molecular evolution, and epigenetic factors derived from the genome assembly of Frankliniella fusca, a thysanopteran phytovirus vector.</title>
        <authorList>
            <person name="Catto M.A."/>
            <person name="Labadie P.E."/>
            <person name="Jacobson A.L."/>
            <person name="Kennedy G.G."/>
            <person name="Srinivasan R."/>
            <person name="Hunt B.G."/>
        </authorList>
    </citation>
    <scope>NUCLEOTIDE SEQUENCE</scope>
    <source>
        <strain evidence="2">PL_HMW_Pooled</strain>
    </source>
</reference>
<keyword evidence="1" id="KW-1133">Transmembrane helix</keyword>
<dbReference type="EMBL" id="JAHWGI010001187">
    <property type="protein sequence ID" value="KAK3924454.1"/>
    <property type="molecule type" value="Genomic_DNA"/>
</dbReference>
<dbReference type="AlphaFoldDB" id="A0AAE1LMW2"/>
<feature type="transmembrane region" description="Helical" evidence="1">
    <location>
        <begin position="20"/>
        <end position="42"/>
    </location>
</feature>
<keyword evidence="3" id="KW-1185">Reference proteome</keyword>
<feature type="non-terminal residue" evidence="2">
    <location>
        <position position="1"/>
    </location>
</feature>
<evidence type="ECO:0000256" key="1">
    <source>
        <dbReference type="SAM" id="Phobius"/>
    </source>
</evidence>